<name>M1MSC2_9CLOT</name>
<dbReference type="Gene3D" id="3.40.50.360">
    <property type="match status" value="1"/>
</dbReference>
<proteinExistence type="predicted"/>
<dbReference type="STRING" id="36745.CLSAP_07480"/>
<dbReference type="KEGG" id="csr:Cspa_c07020"/>
<keyword evidence="2" id="KW-1185">Reference proteome</keyword>
<protein>
    <recommendedName>
        <fullName evidence="3">Flavodoxin</fullName>
    </recommendedName>
</protein>
<evidence type="ECO:0000313" key="2">
    <source>
        <dbReference type="Proteomes" id="UP000011728"/>
    </source>
</evidence>
<dbReference type="InterPro" id="IPR029039">
    <property type="entry name" value="Flavoprotein-like_sf"/>
</dbReference>
<accession>M1MSC2</accession>
<gene>
    <name evidence="1" type="ORF">Cspa_c07020</name>
</gene>
<dbReference type="SUPFAM" id="SSF52218">
    <property type="entry name" value="Flavoproteins"/>
    <property type="match status" value="1"/>
</dbReference>
<evidence type="ECO:0000313" key="1">
    <source>
        <dbReference type="EMBL" id="AGF54487.1"/>
    </source>
</evidence>
<dbReference type="Proteomes" id="UP000011728">
    <property type="component" value="Chromosome"/>
</dbReference>
<evidence type="ECO:0008006" key="3">
    <source>
        <dbReference type="Google" id="ProtNLM"/>
    </source>
</evidence>
<dbReference type="EMBL" id="CP004121">
    <property type="protein sequence ID" value="AGF54487.1"/>
    <property type="molecule type" value="Genomic_DNA"/>
</dbReference>
<dbReference type="AlphaFoldDB" id="M1MSC2"/>
<dbReference type="HOGENOM" id="CLU_111116_0_0_9"/>
<organism evidence="1 2">
    <name type="scientific">Clostridium saccharoperbutylacetonicum N1-4(HMT)</name>
    <dbReference type="NCBI Taxonomy" id="931276"/>
    <lineage>
        <taxon>Bacteria</taxon>
        <taxon>Bacillati</taxon>
        <taxon>Bacillota</taxon>
        <taxon>Clostridia</taxon>
        <taxon>Eubacteriales</taxon>
        <taxon>Clostridiaceae</taxon>
        <taxon>Clostridium</taxon>
    </lineage>
</organism>
<sequence>MINLCFINGSPKKEKSNSSYLIKELSNLLNSTTQTKEYFINNIMKDDSLIEEIILCNKIVFVSPLYADCFPSAMLDFMSRFEDILNKKNTPKIDMYCIVNCGFLEGTQNRIAIDIMKNYCKKLGFNWRFGIGIGGGEFMGSSKDMPINSRLKKPVYNAFLTMKEDIENISKSHIDNLLISPKIPKFLFKFAANISWKSQAKSNNLNPKELYKQIY</sequence>
<dbReference type="OrthoDB" id="1026745at2"/>
<reference evidence="1 2" key="1">
    <citation type="submission" date="2013-02" db="EMBL/GenBank/DDBJ databases">
        <title>Genome sequence of Clostridium saccharoperbutylacetonicum N1-4(HMT).</title>
        <authorList>
            <person name="Poehlein A."/>
            <person name="Daniel R."/>
        </authorList>
    </citation>
    <scope>NUCLEOTIDE SEQUENCE [LARGE SCALE GENOMIC DNA]</scope>
    <source>
        <strain evidence="2">N1-4(HMT)</strain>
    </source>
</reference>
<dbReference type="eggNOG" id="COG0655">
    <property type="taxonomic scope" value="Bacteria"/>
</dbReference>
<dbReference type="PATRIC" id="fig|931276.5.peg.661"/>
<dbReference type="RefSeq" id="WP_015390813.1">
    <property type="nucleotide sequence ID" value="NC_020291.1"/>
</dbReference>